<dbReference type="SUPFAM" id="SSF53448">
    <property type="entry name" value="Nucleotide-diphospho-sugar transferases"/>
    <property type="match status" value="1"/>
</dbReference>
<comment type="caution">
    <text evidence="7">The sequence shown here is derived from an EMBL/GenBank/DDBJ whole genome shotgun (WGS) entry which is preliminary data.</text>
</comment>
<dbReference type="OrthoDB" id="202470at2759"/>
<comment type="similarity">
    <text evidence="2">Belongs to the glycosyltransferase 15 family.</text>
</comment>
<name>A0A9W7DNF5_AMBMO</name>
<keyword evidence="8" id="KW-1185">Reference proteome</keyword>
<organism evidence="7 8">
    <name type="scientific">Ambrosiozyma monospora</name>
    <name type="common">Yeast</name>
    <name type="synonym">Endomycopsis monosporus</name>
    <dbReference type="NCBI Taxonomy" id="43982"/>
    <lineage>
        <taxon>Eukaryota</taxon>
        <taxon>Fungi</taxon>
        <taxon>Dikarya</taxon>
        <taxon>Ascomycota</taxon>
        <taxon>Saccharomycotina</taxon>
        <taxon>Pichiomycetes</taxon>
        <taxon>Pichiales</taxon>
        <taxon>Pichiaceae</taxon>
        <taxon>Ambrosiozyma</taxon>
    </lineage>
</organism>
<accession>A0A9W7DNF5</accession>
<evidence type="ECO:0000256" key="2">
    <source>
        <dbReference type="ARBA" id="ARBA00007677"/>
    </source>
</evidence>
<dbReference type="GO" id="GO:0006493">
    <property type="term" value="P:protein O-linked glycosylation"/>
    <property type="evidence" value="ECO:0007669"/>
    <property type="project" value="TreeGrafter"/>
</dbReference>
<dbReference type="EMBL" id="BSXU01005599">
    <property type="protein sequence ID" value="GMG54880.1"/>
    <property type="molecule type" value="Genomic_DNA"/>
</dbReference>
<keyword evidence="4" id="KW-0808">Transferase</keyword>
<dbReference type="GO" id="GO:0006487">
    <property type="term" value="P:protein N-linked glycosylation"/>
    <property type="evidence" value="ECO:0007669"/>
    <property type="project" value="TreeGrafter"/>
</dbReference>
<dbReference type="AlphaFoldDB" id="A0A9W7DNF5"/>
<evidence type="ECO:0000256" key="6">
    <source>
        <dbReference type="SAM" id="MobiDB-lite"/>
    </source>
</evidence>
<dbReference type="GO" id="GO:0016020">
    <property type="term" value="C:membrane"/>
    <property type="evidence" value="ECO:0007669"/>
    <property type="project" value="UniProtKB-SubCell"/>
</dbReference>
<dbReference type="Proteomes" id="UP001165063">
    <property type="component" value="Unassembled WGS sequence"/>
</dbReference>
<evidence type="ECO:0000313" key="7">
    <source>
        <dbReference type="EMBL" id="GMG54880.1"/>
    </source>
</evidence>
<evidence type="ECO:0000256" key="5">
    <source>
        <dbReference type="ARBA" id="ARBA00022968"/>
    </source>
</evidence>
<dbReference type="PANTHER" id="PTHR31121">
    <property type="entry name" value="ALPHA-1,2 MANNOSYLTRANSFERASE KTR1"/>
    <property type="match status" value="1"/>
</dbReference>
<reference evidence="7" key="1">
    <citation type="submission" date="2023-04" db="EMBL/GenBank/DDBJ databases">
        <title>Ambrosiozyma monospora NBRC 1965.</title>
        <authorList>
            <person name="Ichikawa N."/>
            <person name="Sato H."/>
            <person name="Tonouchi N."/>
        </authorList>
    </citation>
    <scope>NUCLEOTIDE SEQUENCE</scope>
    <source>
        <strain evidence="7">NBRC 1965</strain>
    </source>
</reference>
<evidence type="ECO:0000256" key="1">
    <source>
        <dbReference type="ARBA" id="ARBA00004606"/>
    </source>
</evidence>
<gene>
    <name evidence="7" type="ORF">Amon01_000748900</name>
</gene>
<dbReference type="GO" id="GO:0000026">
    <property type="term" value="F:alpha-1,2-mannosyltransferase activity"/>
    <property type="evidence" value="ECO:0007669"/>
    <property type="project" value="TreeGrafter"/>
</dbReference>
<dbReference type="Pfam" id="PF01793">
    <property type="entry name" value="Glyco_transf_15"/>
    <property type="match status" value="1"/>
</dbReference>
<dbReference type="GO" id="GO:0005794">
    <property type="term" value="C:Golgi apparatus"/>
    <property type="evidence" value="ECO:0007669"/>
    <property type="project" value="TreeGrafter"/>
</dbReference>
<evidence type="ECO:0000256" key="3">
    <source>
        <dbReference type="ARBA" id="ARBA00022676"/>
    </source>
</evidence>
<sequence>MVRAKFKLLRFAIFAATLIVCGYILTGRSSTSHTAVDTNIEQLDVTQDTSATSYEDDDFVPAVGAGTKDTTSKNKNVAASPKIKTKPKPKAKSKGKASSKEPSSDGKEKATFVALARNSDLWEFADSIRQLEDRFNHRYHYDWVFLNDEEFTEEFKKVTTELVSDKR</sequence>
<feature type="region of interest" description="Disordered" evidence="6">
    <location>
        <begin position="56"/>
        <end position="110"/>
    </location>
</feature>
<evidence type="ECO:0000313" key="8">
    <source>
        <dbReference type="Proteomes" id="UP001165063"/>
    </source>
</evidence>
<dbReference type="InterPro" id="IPR002685">
    <property type="entry name" value="Glyco_trans_15"/>
</dbReference>
<comment type="subcellular location">
    <subcellularLocation>
        <location evidence="1">Membrane</location>
        <topology evidence="1">Single-pass type II membrane protein</topology>
    </subcellularLocation>
</comment>
<feature type="compositionally biased region" description="Basic and acidic residues" evidence="6">
    <location>
        <begin position="98"/>
        <end position="110"/>
    </location>
</feature>
<evidence type="ECO:0000256" key="4">
    <source>
        <dbReference type="ARBA" id="ARBA00022679"/>
    </source>
</evidence>
<dbReference type="InterPro" id="IPR029044">
    <property type="entry name" value="Nucleotide-diphossugar_trans"/>
</dbReference>
<dbReference type="PANTHER" id="PTHR31121:SF6">
    <property type="entry name" value="ALPHA-1,2 MANNOSYLTRANSFERASE KTR1"/>
    <property type="match status" value="1"/>
</dbReference>
<keyword evidence="5" id="KW-0735">Signal-anchor</keyword>
<feature type="compositionally biased region" description="Basic residues" evidence="6">
    <location>
        <begin position="83"/>
        <end position="97"/>
    </location>
</feature>
<keyword evidence="5" id="KW-0812">Transmembrane</keyword>
<dbReference type="Gene3D" id="3.90.550.10">
    <property type="entry name" value="Spore Coat Polysaccharide Biosynthesis Protein SpsA, Chain A"/>
    <property type="match status" value="1"/>
</dbReference>
<dbReference type="GO" id="GO:0000032">
    <property type="term" value="P:cell wall mannoprotein biosynthetic process"/>
    <property type="evidence" value="ECO:0007669"/>
    <property type="project" value="TreeGrafter"/>
</dbReference>
<keyword evidence="3" id="KW-0328">Glycosyltransferase</keyword>
<proteinExistence type="inferred from homology"/>
<protein>
    <submittedName>
        <fullName evidence="7">Unnamed protein product</fullName>
    </submittedName>
</protein>